<accession>A0A8J7DEP4</accession>
<feature type="transmembrane region" description="Helical" evidence="5">
    <location>
        <begin position="36"/>
        <end position="54"/>
    </location>
</feature>
<dbReference type="InterPro" id="IPR050475">
    <property type="entry name" value="Prenyltransferase_related"/>
</dbReference>
<evidence type="ECO:0000256" key="1">
    <source>
        <dbReference type="ARBA" id="ARBA00004141"/>
    </source>
</evidence>
<keyword evidence="2 5" id="KW-0812">Transmembrane</keyword>
<dbReference type="InterPro" id="IPR044878">
    <property type="entry name" value="UbiA_sf"/>
</dbReference>
<dbReference type="GO" id="GO:0016020">
    <property type="term" value="C:membrane"/>
    <property type="evidence" value="ECO:0007669"/>
    <property type="project" value="UniProtKB-SubCell"/>
</dbReference>
<protein>
    <submittedName>
        <fullName evidence="6">UbiA family prenyltransferase</fullName>
    </submittedName>
</protein>
<dbReference type="InterPro" id="IPR000537">
    <property type="entry name" value="UbiA_prenyltransferase"/>
</dbReference>
<dbReference type="Proteomes" id="UP000622533">
    <property type="component" value="Unassembled WGS sequence"/>
</dbReference>
<evidence type="ECO:0000313" key="6">
    <source>
        <dbReference type="EMBL" id="MBE9027241.1"/>
    </source>
</evidence>
<comment type="caution">
    <text evidence="6">The sequence shown here is derived from an EMBL/GenBank/DDBJ whole genome shotgun (WGS) entry which is preliminary data.</text>
</comment>
<name>A0A8J7DEP4_DESMC</name>
<keyword evidence="4 5" id="KW-0472">Membrane</keyword>
<feature type="transmembrane region" description="Helical" evidence="5">
    <location>
        <begin position="124"/>
        <end position="146"/>
    </location>
</feature>
<feature type="transmembrane region" description="Helical" evidence="5">
    <location>
        <begin position="158"/>
        <end position="175"/>
    </location>
</feature>
<dbReference type="PANTHER" id="PTHR42723:SF1">
    <property type="entry name" value="CHLOROPHYLL SYNTHASE, CHLOROPLASTIC"/>
    <property type="match status" value="1"/>
</dbReference>
<feature type="transmembrane region" description="Helical" evidence="5">
    <location>
        <begin position="285"/>
        <end position="302"/>
    </location>
</feature>
<dbReference type="CDD" id="cd13965">
    <property type="entry name" value="PT_UbiA_3"/>
    <property type="match status" value="1"/>
</dbReference>
<evidence type="ECO:0000256" key="3">
    <source>
        <dbReference type="ARBA" id="ARBA00022989"/>
    </source>
</evidence>
<dbReference type="EMBL" id="JADEXS010000826">
    <property type="protein sequence ID" value="MBE9027241.1"/>
    <property type="molecule type" value="Genomic_DNA"/>
</dbReference>
<evidence type="ECO:0000256" key="5">
    <source>
        <dbReference type="SAM" id="Phobius"/>
    </source>
</evidence>
<evidence type="ECO:0000313" key="7">
    <source>
        <dbReference type="Proteomes" id="UP000622533"/>
    </source>
</evidence>
<organism evidence="6 7">
    <name type="scientific">Desmonostoc muscorum LEGE 12446</name>
    <dbReference type="NCBI Taxonomy" id="1828758"/>
    <lineage>
        <taxon>Bacteria</taxon>
        <taxon>Bacillati</taxon>
        <taxon>Cyanobacteriota</taxon>
        <taxon>Cyanophyceae</taxon>
        <taxon>Nostocales</taxon>
        <taxon>Nostocaceae</taxon>
        <taxon>Desmonostoc</taxon>
    </lineage>
</organism>
<feature type="transmembrane region" description="Helical" evidence="5">
    <location>
        <begin position="181"/>
        <end position="199"/>
    </location>
</feature>
<dbReference type="AlphaFoldDB" id="A0A8J7DEP4"/>
<comment type="subcellular location">
    <subcellularLocation>
        <location evidence="1">Membrane</location>
        <topology evidence="1">Multi-pass membrane protein</topology>
    </subcellularLocation>
</comment>
<keyword evidence="7" id="KW-1185">Reference proteome</keyword>
<feature type="transmembrane region" description="Helical" evidence="5">
    <location>
        <begin position="252"/>
        <end position="273"/>
    </location>
</feature>
<proteinExistence type="predicted"/>
<dbReference type="PANTHER" id="PTHR42723">
    <property type="entry name" value="CHLOROPHYLL SYNTHASE"/>
    <property type="match status" value="1"/>
</dbReference>
<feature type="transmembrane region" description="Helical" evidence="5">
    <location>
        <begin position="61"/>
        <end position="86"/>
    </location>
</feature>
<keyword evidence="3 5" id="KW-1133">Transmembrane helix</keyword>
<sequence length="303" mass="34602">MDAQTKLVSSNFAAINLYNSLFRELHLLWQFTGRDISSTIIPPILFIVAAWHYVQSSFSELVFALIYGTLFVWLYLFSFCLSNQIAGVEEDRINKPNRPLVTGKISVQGALVRWFLSMGLFTFVGWYFGVLEWALICQMVVILHNFGGWDKYWISKNFLIGLGTFAHLAAVWQLVTPITPIAWRWLFLIGAIWSTLVAVQDLRDIEGDLAVNRSTFPIAFGETASRFILSLGFGLLPFIIHFILMMPTENTVSTLLCDIVLAVFSWFIAARIVFNRSPKEDHHTYMLFTYWYCLVLASAIVVL</sequence>
<reference evidence="6" key="1">
    <citation type="submission" date="2020-10" db="EMBL/GenBank/DDBJ databases">
        <authorList>
            <person name="Castelo-Branco R."/>
            <person name="Eusebio N."/>
            <person name="Adriana R."/>
            <person name="Vieira A."/>
            <person name="Brugerolle De Fraissinette N."/>
            <person name="Rezende De Castro R."/>
            <person name="Schneider M.P."/>
            <person name="Vasconcelos V."/>
            <person name="Leao P.N."/>
        </authorList>
    </citation>
    <scope>NUCLEOTIDE SEQUENCE</scope>
    <source>
        <strain evidence="6">LEGE 12446</strain>
    </source>
</reference>
<dbReference type="Pfam" id="PF01040">
    <property type="entry name" value="UbiA"/>
    <property type="match status" value="1"/>
</dbReference>
<gene>
    <name evidence="6" type="ORF">IQ276_33945</name>
</gene>
<dbReference type="Gene3D" id="1.10.357.140">
    <property type="entry name" value="UbiA prenyltransferase"/>
    <property type="match status" value="1"/>
</dbReference>
<dbReference type="RefSeq" id="WP_193924473.1">
    <property type="nucleotide sequence ID" value="NZ_JADEXS020000001.1"/>
</dbReference>
<dbReference type="GO" id="GO:0016765">
    <property type="term" value="F:transferase activity, transferring alkyl or aryl (other than methyl) groups"/>
    <property type="evidence" value="ECO:0007669"/>
    <property type="project" value="InterPro"/>
</dbReference>
<evidence type="ECO:0000256" key="2">
    <source>
        <dbReference type="ARBA" id="ARBA00022692"/>
    </source>
</evidence>
<feature type="transmembrane region" description="Helical" evidence="5">
    <location>
        <begin position="227"/>
        <end position="246"/>
    </location>
</feature>
<evidence type="ECO:0000256" key="4">
    <source>
        <dbReference type="ARBA" id="ARBA00023136"/>
    </source>
</evidence>